<organism evidence="10">
    <name type="scientific">Streptomyces avermitilis (strain ATCC 31267 / DSM 46492 / JCM 5070 / NBRC 14893 / NCIMB 12804 / NRRL 8165 / MA-4680)</name>
    <dbReference type="NCBI Taxonomy" id="227882"/>
    <lineage>
        <taxon>Bacteria</taxon>
        <taxon>Bacillati</taxon>
        <taxon>Actinomycetota</taxon>
        <taxon>Actinomycetes</taxon>
        <taxon>Kitasatosporales</taxon>
        <taxon>Streptomycetaceae</taxon>
        <taxon>Streptomyces</taxon>
    </lineage>
</organism>
<evidence type="ECO:0000256" key="2">
    <source>
        <dbReference type="ARBA" id="ARBA00009396"/>
    </source>
</evidence>
<keyword evidence="5" id="KW-0028">Amino-acid biosynthesis</keyword>
<dbReference type="InterPro" id="IPR002034">
    <property type="entry name" value="AIPM/Hcit_synth_CS"/>
</dbReference>
<dbReference type="Gene3D" id="1.10.238.260">
    <property type="match status" value="1"/>
</dbReference>
<evidence type="ECO:0000256" key="8">
    <source>
        <dbReference type="ARBA" id="ARBA00023304"/>
    </source>
</evidence>
<comment type="pathway">
    <text evidence="1">Amino-acid biosynthesis; L-leucine biosynthesis; L-leucine from 3-methyl-2-oxobutanoate: step 1/4.</text>
</comment>
<dbReference type="InterPro" id="IPR050073">
    <property type="entry name" value="2-IPM_HCS-like"/>
</dbReference>
<gene>
    <name evidence="10" type="ORF">SAVERM_2p089</name>
</gene>
<dbReference type="EMBL" id="AP017380">
    <property type="protein sequence ID" value="BAU77533.1"/>
    <property type="molecule type" value="Genomic_DNA"/>
</dbReference>
<geneLocation type="plasmid" evidence="10">
    <name>SAP2</name>
</geneLocation>
<proteinExistence type="inferred from homology"/>
<dbReference type="SUPFAM" id="SSF51569">
    <property type="entry name" value="Aldolase"/>
    <property type="match status" value="1"/>
</dbReference>
<dbReference type="PANTHER" id="PTHR10277:SF9">
    <property type="entry name" value="2-ISOPROPYLMALATE SYNTHASE 1, CHLOROPLASTIC-RELATED"/>
    <property type="match status" value="1"/>
</dbReference>
<reference evidence="10" key="1">
    <citation type="submission" date="2016-03" db="EMBL/GenBank/DDBJ databases">
        <title>Complete sequence of the second linear plasmid SAP2 of Streptomyces avermitilis.</title>
        <authorList>
            <person name="Ikeda H."/>
        </authorList>
    </citation>
    <scope>NUCLEOTIDE SEQUENCE</scope>
    <source>
        <strain evidence="10">MA-4680</strain>
        <plasmid evidence="10">SAP2</plasmid>
    </source>
</reference>
<dbReference type="InterPro" id="IPR000891">
    <property type="entry name" value="PYR_CT"/>
</dbReference>
<name>A0A143T0J9_STRAW</name>
<dbReference type="GO" id="GO:0009098">
    <property type="term" value="P:L-leucine biosynthetic process"/>
    <property type="evidence" value="ECO:0007669"/>
    <property type="project" value="UniProtKB-KW"/>
</dbReference>
<dbReference type="EC" id="2.3.3.13" evidence="3"/>
<evidence type="ECO:0000256" key="1">
    <source>
        <dbReference type="ARBA" id="ARBA00004689"/>
    </source>
</evidence>
<dbReference type="Pfam" id="PF00682">
    <property type="entry name" value="HMGL-like"/>
    <property type="match status" value="1"/>
</dbReference>
<protein>
    <recommendedName>
        <fullName evidence="3">2-isopropylmalate synthase</fullName>
        <ecNumber evidence="3">2.3.3.13</ecNumber>
    </recommendedName>
</protein>
<dbReference type="AlphaFoldDB" id="A0A143T0J9"/>
<sequence length="363" mass="39531">MALRLEELGVDTIETGFPASSPTEAEATRLISQSLTRARFTTFCRAVRADIEAAVRAGGTQRHEVQILATSSDLHLERKRRITRADSIKEIVDSVAFARELGIQDVSVGLEDASRGANDLLRAQVEASLEAGATCLVVADTSGCMTPAEYGALMTRVRSWMPQSVLLFTHCHDDFGLALANTVAGLQAGADGAQVTLGGIGERAGNASLEQLVALLSYKSDQLGLYTDIDTVKMYDAYTELREIVQLELPRNKPIFGAYAFGSAAGIHQQGLLRDPATYEYVEPKRFGRERSLIIARHSGRSVLRYLLDELGADLSEDTVEELYRQHIIDRPGGDCEDISELRKRLGEQLAKTSADHSTSCAV</sequence>
<evidence type="ECO:0000313" key="10">
    <source>
        <dbReference type="EMBL" id="BAU77533.1"/>
    </source>
</evidence>
<keyword evidence="6 10" id="KW-0808">Transferase</keyword>
<evidence type="ECO:0000256" key="3">
    <source>
        <dbReference type="ARBA" id="ARBA00012973"/>
    </source>
</evidence>
<feature type="domain" description="Pyruvate carboxyltransferase" evidence="9">
    <location>
        <begin position="1"/>
        <end position="235"/>
    </location>
</feature>
<keyword evidence="10" id="KW-0670">Pyruvate</keyword>
<evidence type="ECO:0000259" key="9">
    <source>
        <dbReference type="PROSITE" id="PS50991"/>
    </source>
</evidence>
<evidence type="ECO:0000256" key="4">
    <source>
        <dbReference type="ARBA" id="ARBA00022430"/>
    </source>
</evidence>
<dbReference type="Gene3D" id="3.20.20.70">
    <property type="entry name" value="Aldolase class I"/>
    <property type="match status" value="1"/>
</dbReference>
<dbReference type="PANTHER" id="PTHR10277">
    <property type="entry name" value="HOMOCITRATE SYNTHASE-RELATED"/>
    <property type="match status" value="1"/>
</dbReference>
<dbReference type="GO" id="GO:0003852">
    <property type="term" value="F:2-isopropylmalate synthase activity"/>
    <property type="evidence" value="ECO:0007669"/>
    <property type="project" value="UniProtKB-EC"/>
</dbReference>
<evidence type="ECO:0000256" key="7">
    <source>
        <dbReference type="ARBA" id="ARBA00023211"/>
    </source>
</evidence>
<dbReference type="PROSITE" id="PS50991">
    <property type="entry name" value="PYR_CT"/>
    <property type="match status" value="1"/>
</dbReference>
<comment type="similarity">
    <text evidence="2">Belongs to the alpha-IPM synthase/homocitrate synthase family. LeuA type 1 subfamily.</text>
</comment>
<keyword evidence="8" id="KW-0100">Branched-chain amino acid biosynthesis</keyword>
<accession>A0A143T0J9</accession>
<dbReference type="PROSITE" id="PS00816">
    <property type="entry name" value="AIPM_HOMOCIT_SYNTH_2"/>
    <property type="match status" value="1"/>
</dbReference>
<evidence type="ECO:0000256" key="6">
    <source>
        <dbReference type="ARBA" id="ARBA00022679"/>
    </source>
</evidence>
<dbReference type="Pfam" id="PF22617">
    <property type="entry name" value="HCS_D2"/>
    <property type="match status" value="1"/>
</dbReference>
<dbReference type="InterPro" id="IPR054691">
    <property type="entry name" value="LeuA/HCS_post-cat"/>
</dbReference>
<keyword evidence="10" id="KW-0614">Plasmid</keyword>
<keyword evidence="4" id="KW-0432">Leucine biosynthesis</keyword>
<dbReference type="InterPro" id="IPR013785">
    <property type="entry name" value="Aldolase_TIM"/>
</dbReference>
<evidence type="ECO:0000256" key="5">
    <source>
        <dbReference type="ARBA" id="ARBA00022605"/>
    </source>
</evidence>
<keyword evidence="7" id="KW-0464">Manganese</keyword>